<gene>
    <name evidence="1" type="ORF">SAMN05444483_105131</name>
</gene>
<dbReference type="AlphaFoldDB" id="A0A1M5HG30"/>
<name>A0A1M5HG30_SALEC</name>
<organism evidence="1 2">
    <name type="scientific">Salegentibacter echinorum</name>
    <dbReference type="NCBI Taxonomy" id="1073325"/>
    <lineage>
        <taxon>Bacteria</taxon>
        <taxon>Pseudomonadati</taxon>
        <taxon>Bacteroidota</taxon>
        <taxon>Flavobacteriia</taxon>
        <taxon>Flavobacteriales</taxon>
        <taxon>Flavobacteriaceae</taxon>
        <taxon>Salegentibacter</taxon>
    </lineage>
</organism>
<dbReference type="EMBL" id="FQVT01000005">
    <property type="protein sequence ID" value="SHG14782.1"/>
    <property type="molecule type" value="Genomic_DNA"/>
</dbReference>
<sequence>MLLESIYNPLGIMNKNVPLSIRSVPNNSFFNTSVRSLSNCSEPEFDLRKARNHPFFSEAEFIPSLPRMGAGLSGYFVELKALLPFKGKVASSAIAEEVGRVDM</sequence>
<protein>
    <submittedName>
        <fullName evidence="1">Uncharacterized protein</fullName>
    </submittedName>
</protein>
<proteinExistence type="predicted"/>
<accession>A0A1M5HG30</accession>
<dbReference type="Proteomes" id="UP000183945">
    <property type="component" value="Unassembled WGS sequence"/>
</dbReference>
<evidence type="ECO:0000313" key="1">
    <source>
        <dbReference type="EMBL" id="SHG14782.1"/>
    </source>
</evidence>
<keyword evidence="2" id="KW-1185">Reference proteome</keyword>
<evidence type="ECO:0000313" key="2">
    <source>
        <dbReference type="Proteomes" id="UP000183945"/>
    </source>
</evidence>
<reference evidence="2" key="1">
    <citation type="submission" date="2016-11" db="EMBL/GenBank/DDBJ databases">
        <authorList>
            <person name="Varghese N."/>
            <person name="Submissions S."/>
        </authorList>
    </citation>
    <scope>NUCLEOTIDE SEQUENCE [LARGE SCALE GENOMIC DNA]</scope>
    <source>
        <strain evidence="2">DSM 24579</strain>
    </source>
</reference>